<feature type="transmembrane region" description="Helical" evidence="1">
    <location>
        <begin position="166"/>
        <end position="194"/>
    </location>
</feature>
<accession>A0A8H4B1V2</accession>
<comment type="caution">
    <text evidence="2">The sequence shown here is derived from an EMBL/GenBank/DDBJ whole genome shotgun (WGS) entry which is preliminary data.</text>
</comment>
<keyword evidence="3" id="KW-1185">Reference proteome</keyword>
<protein>
    <submittedName>
        <fullName evidence="2">Uncharacterized protein</fullName>
    </submittedName>
</protein>
<keyword evidence="1" id="KW-0472">Membrane</keyword>
<evidence type="ECO:0000313" key="2">
    <source>
        <dbReference type="EMBL" id="KAF0553179.1"/>
    </source>
</evidence>
<evidence type="ECO:0000256" key="1">
    <source>
        <dbReference type="SAM" id="Phobius"/>
    </source>
</evidence>
<gene>
    <name evidence="2" type="ORF">F8M41_020563</name>
</gene>
<organism evidence="2 3">
    <name type="scientific">Gigaspora margarita</name>
    <dbReference type="NCBI Taxonomy" id="4874"/>
    <lineage>
        <taxon>Eukaryota</taxon>
        <taxon>Fungi</taxon>
        <taxon>Fungi incertae sedis</taxon>
        <taxon>Mucoromycota</taxon>
        <taxon>Glomeromycotina</taxon>
        <taxon>Glomeromycetes</taxon>
        <taxon>Diversisporales</taxon>
        <taxon>Gigasporaceae</taxon>
        <taxon>Gigaspora</taxon>
    </lineage>
</organism>
<keyword evidence="1" id="KW-0812">Transmembrane</keyword>
<feature type="transmembrane region" description="Helical" evidence="1">
    <location>
        <begin position="200"/>
        <end position="220"/>
    </location>
</feature>
<dbReference type="Proteomes" id="UP000439903">
    <property type="component" value="Unassembled WGS sequence"/>
</dbReference>
<name>A0A8H4B1V2_GIGMA</name>
<evidence type="ECO:0000313" key="3">
    <source>
        <dbReference type="Proteomes" id="UP000439903"/>
    </source>
</evidence>
<proteinExistence type="predicted"/>
<dbReference type="AlphaFoldDB" id="A0A8H4B1V2"/>
<keyword evidence="1" id="KW-1133">Transmembrane helix</keyword>
<dbReference type="EMBL" id="WTPW01000058">
    <property type="protein sequence ID" value="KAF0553179.1"/>
    <property type="molecule type" value="Genomic_DNA"/>
</dbReference>
<dbReference type="OrthoDB" id="1658288at2759"/>
<reference evidence="2 3" key="1">
    <citation type="journal article" date="2019" name="Environ. Microbiol.">
        <title>At the nexus of three kingdoms: the genome of the mycorrhizal fungus Gigaspora margarita provides insights into plant, endobacterial and fungal interactions.</title>
        <authorList>
            <person name="Venice F."/>
            <person name="Ghignone S."/>
            <person name="Salvioli di Fossalunga A."/>
            <person name="Amselem J."/>
            <person name="Novero M."/>
            <person name="Xianan X."/>
            <person name="Sedzielewska Toro K."/>
            <person name="Morin E."/>
            <person name="Lipzen A."/>
            <person name="Grigoriev I.V."/>
            <person name="Henrissat B."/>
            <person name="Martin F.M."/>
            <person name="Bonfante P."/>
        </authorList>
    </citation>
    <scope>NUCLEOTIDE SEQUENCE [LARGE SCALE GENOMIC DNA]</scope>
    <source>
        <strain evidence="2 3">BEG34</strain>
    </source>
</reference>
<sequence>MIMGGMAYHQYRAVCKIADKAKMLKRQVKLRGHMALRLYFTKKFLEAPLYALAAMLLQIRDSTTTQQELNETKKIFDKVNGGSEEKEKEEKEKSEYFNNAMALIRTNNQGISISDRQNIQNTINQNLINTTTQLFIKAERSLVHYETSYKEILRTKKHANLYKAKGCAISITGGMVGGIATGAACAEIYSVIYITGVTSVLGPVGLVAGVFCLVGGIYFGNHLFKKGKEMFKEPIIRENLNKIINKALSTYDDEKYQKGIADIVNTLQIHGFRSDGIAYLLIVLGEVLASGKIKIKGVTNASLKADAKKNFQMALDNKLVKEARELDECTRELRKTCQGSYESVLKVLAVRLRILCYQQSIQDWL</sequence>